<dbReference type="EMBL" id="JBHRTD010000018">
    <property type="protein sequence ID" value="MFC3140541.1"/>
    <property type="molecule type" value="Genomic_DNA"/>
</dbReference>
<keyword evidence="3" id="KW-1185">Reference proteome</keyword>
<sequence>MTKKVSPYKTSIDSGNAYWMARLSKLAYINKSDEDNTPCETEILAVLKGEDSKFIRVKGYNNKSSQGLLVEHEEYICMAFRGTDEPRDWLDNINAFSTKVLFGDFHRGFWNALDDIWNSLKDDYDVLMRDSKRPLFITGHSLGGAMATIAAAKFIHEDIPFTSVYTFGQPRVMSRETSRVFNMECQSRFHRFHNNNDLVTRVPARLMGYSHVGSYLYITEEKEIHAEPGFWFRFVDHVDGAVEALKEDGIDVIEDHDMSDYLDAVEKWNYN</sequence>
<reference evidence="3" key="1">
    <citation type="journal article" date="2019" name="Int. J. Syst. Evol. Microbiol.">
        <title>The Global Catalogue of Microorganisms (GCM) 10K type strain sequencing project: providing services to taxonomists for standard genome sequencing and annotation.</title>
        <authorList>
            <consortium name="The Broad Institute Genomics Platform"/>
            <consortium name="The Broad Institute Genome Sequencing Center for Infectious Disease"/>
            <person name="Wu L."/>
            <person name="Ma J."/>
        </authorList>
    </citation>
    <scope>NUCLEOTIDE SEQUENCE [LARGE SCALE GENOMIC DNA]</scope>
    <source>
        <strain evidence="3">KCTC 52277</strain>
    </source>
</reference>
<gene>
    <name evidence="2" type="ORF">ACFOE0_20480</name>
</gene>
<dbReference type="PANTHER" id="PTHR45856">
    <property type="entry name" value="ALPHA/BETA-HYDROLASES SUPERFAMILY PROTEIN"/>
    <property type="match status" value="1"/>
</dbReference>
<name>A0ABV7GJR5_9GAMM</name>
<dbReference type="SUPFAM" id="SSF53474">
    <property type="entry name" value="alpha/beta-Hydrolases"/>
    <property type="match status" value="1"/>
</dbReference>
<accession>A0ABV7GJR5</accession>
<dbReference type="Gene3D" id="3.40.50.1820">
    <property type="entry name" value="alpha/beta hydrolase"/>
    <property type="match status" value="1"/>
</dbReference>
<protein>
    <submittedName>
        <fullName evidence="2">Lipase family protein</fullName>
    </submittedName>
</protein>
<dbReference type="Proteomes" id="UP001595621">
    <property type="component" value="Unassembled WGS sequence"/>
</dbReference>
<dbReference type="RefSeq" id="WP_248934423.1">
    <property type="nucleotide sequence ID" value="NZ_JAKILF010000001.1"/>
</dbReference>
<dbReference type="PANTHER" id="PTHR45856:SF24">
    <property type="entry name" value="FUNGAL LIPASE-LIKE DOMAIN-CONTAINING PROTEIN"/>
    <property type="match status" value="1"/>
</dbReference>
<evidence type="ECO:0000313" key="3">
    <source>
        <dbReference type="Proteomes" id="UP001595621"/>
    </source>
</evidence>
<evidence type="ECO:0000259" key="1">
    <source>
        <dbReference type="Pfam" id="PF01764"/>
    </source>
</evidence>
<dbReference type="InterPro" id="IPR029058">
    <property type="entry name" value="AB_hydrolase_fold"/>
</dbReference>
<feature type="domain" description="Fungal lipase-type" evidence="1">
    <location>
        <begin position="78"/>
        <end position="205"/>
    </location>
</feature>
<dbReference type="CDD" id="cd00519">
    <property type="entry name" value="Lipase_3"/>
    <property type="match status" value="1"/>
</dbReference>
<organism evidence="2 3">
    <name type="scientific">Shewanella submarina</name>
    <dbReference type="NCBI Taxonomy" id="2016376"/>
    <lineage>
        <taxon>Bacteria</taxon>
        <taxon>Pseudomonadati</taxon>
        <taxon>Pseudomonadota</taxon>
        <taxon>Gammaproteobacteria</taxon>
        <taxon>Alteromonadales</taxon>
        <taxon>Shewanellaceae</taxon>
        <taxon>Shewanella</taxon>
    </lineage>
</organism>
<dbReference type="Pfam" id="PF01764">
    <property type="entry name" value="Lipase_3"/>
    <property type="match status" value="1"/>
</dbReference>
<comment type="caution">
    <text evidence="2">The sequence shown here is derived from an EMBL/GenBank/DDBJ whole genome shotgun (WGS) entry which is preliminary data.</text>
</comment>
<dbReference type="InterPro" id="IPR051218">
    <property type="entry name" value="Sec_MonoDiacylglyc_Lipase"/>
</dbReference>
<proteinExistence type="predicted"/>
<evidence type="ECO:0000313" key="2">
    <source>
        <dbReference type="EMBL" id="MFC3140541.1"/>
    </source>
</evidence>
<dbReference type="InterPro" id="IPR002921">
    <property type="entry name" value="Fungal_lipase-type"/>
</dbReference>